<keyword evidence="2" id="KW-0805">Transcription regulation</keyword>
<evidence type="ECO:0000256" key="6">
    <source>
        <dbReference type="ARBA" id="ARBA00023242"/>
    </source>
</evidence>
<evidence type="ECO:0000256" key="4">
    <source>
        <dbReference type="ARBA" id="ARBA00023155"/>
    </source>
</evidence>
<dbReference type="GO" id="GO:0050793">
    <property type="term" value="P:regulation of developmental process"/>
    <property type="evidence" value="ECO:0007669"/>
    <property type="project" value="InterPro"/>
</dbReference>
<evidence type="ECO:0000256" key="1">
    <source>
        <dbReference type="ARBA" id="ARBA00022473"/>
    </source>
</evidence>
<evidence type="ECO:0000256" key="5">
    <source>
        <dbReference type="ARBA" id="ARBA00023163"/>
    </source>
</evidence>
<evidence type="ECO:0008006" key="11">
    <source>
        <dbReference type="Google" id="ProtNLM"/>
    </source>
</evidence>
<dbReference type="OrthoDB" id="1935198at2759"/>
<evidence type="ECO:0000313" key="10">
    <source>
        <dbReference type="Proteomes" id="UP000652761"/>
    </source>
</evidence>
<proteinExistence type="inferred from homology"/>
<accession>A0A843UEU8</accession>
<dbReference type="PANTHER" id="PTHR47288">
    <property type="entry name" value="WUSCHEL-RELATED HOMEOBOX 9"/>
    <property type="match status" value="1"/>
</dbReference>
<keyword evidence="5" id="KW-0804">Transcription</keyword>
<dbReference type="Proteomes" id="UP000652761">
    <property type="component" value="Unassembled WGS sequence"/>
</dbReference>
<organism evidence="9 10">
    <name type="scientific">Colocasia esculenta</name>
    <name type="common">Wild taro</name>
    <name type="synonym">Arum esculentum</name>
    <dbReference type="NCBI Taxonomy" id="4460"/>
    <lineage>
        <taxon>Eukaryota</taxon>
        <taxon>Viridiplantae</taxon>
        <taxon>Streptophyta</taxon>
        <taxon>Embryophyta</taxon>
        <taxon>Tracheophyta</taxon>
        <taxon>Spermatophyta</taxon>
        <taxon>Magnoliopsida</taxon>
        <taxon>Liliopsida</taxon>
        <taxon>Araceae</taxon>
        <taxon>Aroideae</taxon>
        <taxon>Colocasieae</taxon>
        <taxon>Colocasia</taxon>
    </lineage>
</organism>
<evidence type="ECO:0000256" key="3">
    <source>
        <dbReference type="ARBA" id="ARBA00023125"/>
    </source>
</evidence>
<dbReference type="PANTHER" id="PTHR47288:SF1">
    <property type="entry name" value="WUSCHEL-RELATED HOMEOBOX 9"/>
    <property type="match status" value="1"/>
</dbReference>
<gene>
    <name evidence="9" type="ORF">Taro_013065</name>
</gene>
<keyword evidence="4" id="KW-0371">Homeobox</keyword>
<dbReference type="EMBL" id="NMUH01000517">
    <property type="protein sequence ID" value="MQL80606.1"/>
    <property type="molecule type" value="Genomic_DNA"/>
</dbReference>
<dbReference type="InterPro" id="IPR044557">
    <property type="entry name" value="WOX8/9-like"/>
</dbReference>
<keyword evidence="3" id="KW-0238">DNA-binding</keyword>
<protein>
    <recommendedName>
        <fullName evidence="11">Homeobox domain-containing protein</fullName>
    </recommendedName>
</protein>
<evidence type="ECO:0000256" key="7">
    <source>
        <dbReference type="ARBA" id="ARBA00024040"/>
    </source>
</evidence>
<keyword evidence="6" id="KW-0539">Nucleus</keyword>
<comment type="caution">
    <text evidence="9">The sequence shown here is derived from an EMBL/GenBank/DDBJ whole genome shotgun (WGS) entry which is preliminary data.</text>
</comment>
<evidence type="ECO:0000256" key="8">
    <source>
        <dbReference type="SAM" id="MobiDB-lite"/>
    </source>
</evidence>
<comment type="similarity">
    <text evidence="7">Belongs to the WUS homeobox family.</text>
</comment>
<dbReference type="GO" id="GO:0003700">
    <property type="term" value="F:DNA-binding transcription factor activity"/>
    <property type="evidence" value="ECO:0007669"/>
    <property type="project" value="InterPro"/>
</dbReference>
<feature type="region of interest" description="Disordered" evidence="8">
    <location>
        <begin position="122"/>
        <end position="179"/>
    </location>
</feature>
<sequence length="425" mass="45093">MRPVLVQLLIPSTRASRPKWDPLVGRAGCSLPSNLIIAAIMASSNRHWPSLFKAKPCNSHLQWQHDINSSSLLPNACQKASYSSGKHHVHQLTSFEKSEPEYGQVGDANVFYWFQNRKSRSKHKQRHLQSTRAQSRGNASSTSLVTAASVATSSSSSSSERSTGSEKTRPLSSLGTTGVGPAVVDVPISPVATASLSSFFQQTHGEFSDESLLLQQCPQEYCFSTTGFTSPVGVPADHNTLGLCNGLFTDQLSQERCKSDEEQARLKTNLHHSYAAAAATAATTPTTTTANTTTGDVATAATVCNTATTRSFGAITSTTADTIIDIIHALIEEGCGGDGGHFNVASHPRRDVCMAVRSPNGRDLRGARMGAGACGATRTTVFINGVAFEVGTGPLNVREAFRLIHVVLRDGNAPVMVASPLVVNG</sequence>
<dbReference type="GO" id="GO:0003677">
    <property type="term" value="F:DNA binding"/>
    <property type="evidence" value="ECO:0007669"/>
    <property type="project" value="UniProtKB-KW"/>
</dbReference>
<feature type="compositionally biased region" description="Low complexity" evidence="8">
    <location>
        <begin position="139"/>
        <end position="162"/>
    </location>
</feature>
<name>A0A843UEU8_COLES</name>
<dbReference type="AlphaFoldDB" id="A0A843UEU8"/>
<evidence type="ECO:0000313" key="9">
    <source>
        <dbReference type="EMBL" id="MQL80606.1"/>
    </source>
</evidence>
<reference evidence="9" key="1">
    <citation type="submission" date="2017-07" db="EMBL/GenBank/DDBJ databases">
        <title>Taro Niue Genome Assembly and Annotation.</title>
        <authorList>
            <person name="Atibalentja N."/>
            <person name="Keating K."/>
            <person name="Fields C.J."/>
        </authorList>
    </citation>
    <scope>NUCLEOTIDE SEQUENCE</scope>
    <source>
        <strain evidence="9">Niue_2</strain>
        <tissue evidence="9">Leaf</tissue>
    </source>
</reference>
<keyword evidence="10" id="KW-1185">Reference proteome</keyword>
<keyword evidence="1" id="KW-0217">Developmental protein</keyword>
<evidence type="ECO:0000256" key="2">
    <source>
        <dbReference type="ARBA" id="ARBA00023015"/>
    </source>
</evidence>